<dbReference type="PANTHER" id="PTHR43756:SF1">
    <property type="entry name" value="3-PHENYLPROPIONATE_CINNAMIC ACID DIOXYGENASE SUBUNIT ALPHA"/>
    <property type="match status" value="1"/>
</dbReference>
<dbReference type="InterPro" id="IPR001663">
    <property type="entry name" value="Rng_hydr_dOase-A"/>
</dbReference>
<dbReference type="InterPro" id="IPR036922">
    <property type="entry name" value="Rieske_2Fe-2S_sf"/>
</dbReference>
<keyword evidence="5" id="KW-0408">Iron</keyword>
<dbReference type="Proteomes" id="UP000092952">
    <property type="component" value="Chromosome"/>
</dbReference>
<keyword evidence="9" id="KW-1185">Reference proteome</keyword>
<name>A0A1B1YV94_9GAMM</name>
<dbReference type="InterPro" id="IPR017941">
    <property type="entry name" value="Rieske_2Fe-2S"/>
</dbReference>
<evidence type="ECO:0000313" key="9">
    <source>
        <dbReference type="Proteomes" id="UP000092952"/>
    </source>
</evidence>
<dbReference type="PRINTS" id="PR00090">
    <property type="entry name" value="RNGDIOXGNASE"/>
</dbReference>
<comment type="similarity">
    <text evidence="1">Belongs to the bacterial ring-hydroxylating dioxygenase alpha subunit family.</text>
</comment>
<evidence type="ECO:0000256" key="4">
    <source>
        <dbReference type="ARBA" id="ARBA00023002"/>
    </source>
</evidence>
<keyword evidence="2" id="KW-0001">2Fe-2S</keyword>
<dbReference type="SUPFAM" id="SSF50022">
    <property type="entry name" value="ISP domain"/>
    <property type="match status" value="1"/>
</dbReference>
<dbReference type="AlphaFoldDB" id="A0A1B1YV94"/>
<dbReference type="STRING" id="1810504.PG2T_11115"/>
<evidence type="ECO:0000256" key="6">
    <source>
        <dbReference type="ARBA" id="ARBA00023014"/>
    </source>
</evidence>
<keyword evidence="6" id="KW-0411">Iron-sulfur</keyword>
<dbReference type="GO" id="GO:0005506">
    <property type="term" value="F:iron ion binding"/>
    <property type="evidence" value="ECO:0007669"/>
    <property type="project" value="InterPro"/>
</dbReference>
<dbReference type="InParanoid" id="A0A1B1YV94"/>
<dbReference type="SUPFAM" id="SSF55961">
    <property type="entry name" value="Bet v1-like"/>
    <property type="match status" value="1"/>
</dbReference>
<dbReference type="EMBL" id="CP014671">
    <property type="protein sequence ID" value="ANX04659.1"/>
    <property type="molecule type" value="Genomic_DNA"/>
</dbReference>
<proteinExistence type="inferred from homology"/>
<evidence type="ECO:0000313" key="8">
    <source>
        <dbReference type="EMBL" id="ANX04659.1"/>
    </source>
</evidence>
<accession>A0A1B1YV94</accession>
<keyword evidence="4" id="KW-0560">Oxidoreductase</keyword>
<dbReference type="KEGG" id="gbi:PG2T_11115"/>
<dbReference type="Gene3D" id="3.90.380.10">
    <property type="entry name" value="Naphthalene 1,2-dioxygenase Alpha Subunit, Chain A, domain 1"/>
    <property type="match status" value="1"/>
</dbReference>
<evidence type="ECO:0000256" key="3">
    <source>
        <dbReference type="ARBA" id="ARBA00022723"/>
    </source>
</evidence>
<dbReference type="PANTHER" id="PTHR43756">
    <property type="entry name" value="CHOLINE MONOOXYGENASE, CHLOROPLASTIC"/>
    <property type="match status" value="1"/>
</dbReference>
<dbReference type="PROSITE" id="PS51296">
    <property type="entry name" value="RIESKE"/>
    <property type="match status" value="1"/>
</dbReference>
<protein>
    <submittedName>
        <fullName evidence="8">Rieske (2Fe-2S) protein</fullName>
    </submittedName>
</protein>
<evidence type="ECO:0000256" key="5">
    <source>
        <dbReference type="ARBA" id="ARBA00023004"/>
    </source>
</evidence>
<evidence type="ECO:0000256" key="2">
    <source>
        <dbReference type="ARBA" id="ARBA00022714"/>
    </source>
</evidence>
<evidence type="ECO:0000256" key="1">
    <source>
        <dbReference type="ARBA" id="ARBA00008751"/>
    </source>
</evidence>
<reference evidence="9" key="1">
    <citation type="submission" date="2016-03" db="EMBL/GenBank/DDBJ databases">
        <title>Complete genome sequence of Solimmundus cernigliae, representing a novel lineage of polycyclic aromatic hydrocarbon degraders within the Gammaproteobacteria.</title>
        <authorList>
            <person name="Singleton D.R."/>
            <person name="Dickey A.N."/>
            <person name="Scholl E.H."/>
            <person name="Wright F.A."/>
            <person name="Aitken M.D."/>
        </authorList>
    </citation>
    <scope>NUCLEOTIDE SEQUENCE [LARGE SCALE GENOMIC DNA]</scope>
    <source>
        <strain evidence="9">TR3.2</strain>
    </source>
</reference>
<feature type="domain" description="Rieske" evidence="7">
    <location>
        <begin position="46"/>
        <end position="163"/>
    </location>
</feature>
<dbReference type="InterPro" id="IPR015879">
    <property type="entry name" value="Ring_hydroxy_dOase_asu_C_dom"/>
</dbReference>
<evidence type="ECO:0000259" key="7">
    <source>
        <dbReference type="PROSITE" id="PS51296"/>
    </source>
</evidence>
<organism evidence="8 9">
    <name type="scientific">Immundisolibacter cernigliae</name>
    <dbReference type="NCBI Taxonomy" id="1810504"/>
    <lineage>
        <taxon>Bacteria</taxon>
        <taxon>Pseudomonadati</taxon>
        <taxon>Pseudomonadota</taxon>
        <taxon>Gammaproteobacteria</taxon>
        <taxon>Immundisolibacterales</taxon>
        <taxon>Immundisolibacteraceae</taxon>
        <taxon>Immundisolibacter</taxon>
    </lineage>
</organism>
<dbReference type="InterPro" id="IPR043264">
    <property type="entry name" value="AhdA1c-like_alpha_C"/>
</dbReference>
<dbReference type="GO" id="GO:0016491">
    <property type="term" value="F:oxidoreductase activity"/>
    <property type="evidence" value="ECO:0007669"/>
    <property type="project" value="UniProtKB-KW"/>
</dbReference>
<dbReference type="Pfam" id="PF00355">
    <property type="entry name" value="Rieske"/>
    <property type="match status" value="1"/>
</dbReference>
<dbReference type="RefSeq" id="WP_068805342.1">
    <property type="nucleotide sequence ID" value="NZ_CP014671.1"/>
</dbReference>
<dbReference type="Pfam" id="PF00848">
    <property type="entry name" value="Ring_hydroxyl_A"/>
    <property type="match status" value="1"/>
</dbReference>
<sequence>MDARVKRTGGLIWPEEGVNSAVPYGVFTEQAVYDEEQARIFRGPTWNFIGLAAEVPNPGDYKATFVGDTPIVMTRDEKGDIHAWVNRCAHRGALVCRELRGNNAAGTYTCVYHQWSFDARGDLVGVPFRRGLGGKGGYPADFDTKQHGLRKLRVENYHGAVFATFDDAMPGFQDYLGADGAVDQHLRRVLEGRDIEVIGHARQYIPSNWKFYAENTKDPYHASLLHLFHMTFGLYRSSQVGGVKITGGWHTVLFSRSGTDSEEAISETKDSQLRTYQADSYTLADPSLLKGRKGEWGDDVTLVIMSLMPNLVIQQIQNTLAVRQIVPKGRDAFELVWTYFGYKTDDEELRNIRLKQINLIGPAGLISMEDGESSVICQQAVVRDQNDWSCIEMGGRDVKDADHLVTETTIRAFWDEYRQLMGY</sequence>
<dbReference type="OrthoDB" id="9769355at2"/>
<dbReference type="GO" id="GO:0051537">
    <property type="term" value="F:2 iron, 2 sulfur cluster binding"/>
    <property type="evidence" value="ECO:0007669"/>
    <property type="project" value="UniProtKB-KW"/>
</dbReference>
<dbReference type="Gene3D" id="2.102.10.10">
    <property type="entry name" value="Rieske [2Fe-2S] iron-sulphur domain"/>
    <property type="match status" value="1"/>
</dbReference>
<gene>
    <name evidence="8" type="ORF">PG2T_11115</name>
</gene>
<keyword evidence="3" id="KW-0479">Metal-binding</keyword>
<dbReference type="CDD" id="cd08880">
    <property type="entry name" value="RHO_alpha_C_ahdA1c-like"/>
    <property type="match status" value="1"/>
</dbReference>